<feature type="region of interest" description="Disordered" evidence="1">
    <location>
        <begin position="1"/>
        <end position="35"/>
    </location>
</feature>
<keyword evidence="3" id="KW-1185">Reference proteome</keyword>
<evidence type="ECO:0000313" key="2">
    <source>
        <dbReference type="EMBL" id="MDH6217746.1"/>
    </source>
</evidence>
<name>A0ABT6LN48_9ACTN</name>
<dbReference type="EMBL" id="JARXVH010000007">
    <property type="protein sequence ID" value="MDH6217746.1"/>
    <property type="molecule type" value="Genomic_DNA"/>
</dbReference>
<dbReference type="Proteomes" id="UP001160499">
    <property type="component" value="Unassembled WGS sequence"/>
</dbReference>
<accession>A0ABT6LN48</accession>
<evidence type="ECO:0000256" key="1">
    <source>
        <dbReference type="SAM" id="MobiDB-lite"/>
    </source>
</evidence>
<reference evidence="2 3" key="1">
    <citation type="submission" date="2023-04" db="EMBL/GenBank/DDBJ databases">
        <title>Forest soil microbial communities from Buena Vista Peninsula, Colon Province, Panama.</title>
        <authorList>
            <person name="Bouskill N."/>
        </authorList>
    </citation>
    <scope>NUCLEOTIDE SEQUENCE [LARGE SCALE GENOMIC DNA]</scope>
    <source>
        <strain evidence="2 3">GGS1</strain>
    </source>
</reference>
<proteinExistence type="predicted"/>
<evidence type="ECO:0000313" key="3">
    <source>
        <dbReference type="Proteomes" id="UP001160499"/>
    </source>
</evidence>
<protein>
    <submittedName>
        <fullName evidence="2">Uncharacterized protein</fullName>
    </submittedName>
</protein>
<dbReference type="RefSeq" id="WP_280878621.1">
    <property type="nucleotide sequence ID" value="NZ_JARXVH010000007.1"/>
</dbReference>
<comment type="caution">
    <text evidence="2">The sequence shown here is derived from an EMBL/GenBank/DDBJ whole genome shotgun (WGS) entry which is preliminary data.</text>
</comment>
<gene>
    <name evidence="2" type="ORF">M2283_005074</name>
</gene>
<organism evidence="2 3">
    <name type="scientific">Streptomyces pseudovenezuelae</name>
    <dbReference type="NCBI Taxonomy" id="67350"/>
    <lineage>
        <taxon>Bacteria</taxon>
        <taxon>Bacillati</taxon>
        <taxon>Actinomycetota</taxon>
        <taxon>Actinomycetes</taxon>
        <taxon>Kitasatosporales</taxon>
        <taxon>Streptomycetaceae</taxon>
        <taxon>Streptomyces</taxon>
        <taxon>Streptomyces aurantiacus group</taxon>
    </lineage>
</organism>
<sequence length="229" mass="24853">MTDGRAPGGRTIRDPRARDAATPTTTPTHVPPPSDYRLAVPDGWERIVLDNPERWTHRVDKLVKRGLRRTQATPQLEAALAERMRAQAEAAYANGGVEMYFAQLVLGQVPVSAGLVVTVLRPAPGTDPGDLADIARSLAVRAAENDDVTLVDLPAGPAVRHRYLRRPAPDDPDGNKLAVAHLDVHLAVPHSDQRLLLSFSTPTAPPMEPLVEALVTLFDSVARTLQWMA</sequence>